<evidence type="ECO:0000313" key="2">
    <source>
        <dbReference type="EMBL" id="MPM91780.1"/>
    </source>
</evidence>
<proteinExistence type="predicted"/>
<gene>
    <name evidence="2" type="ORF">SDC9_138914</name>
</gene>
<reference evidence="2" key="1">
    <citation type="submission" date="2019-08" db="EMBL/GenBank/DDBJ databases">
        <authorList>
            <person name="Kucharzyk K."/>
            <person name="Murdoch R.W."/>
            <person name="Higgins S."/>
            <person name="Loffler F."/>
        </authorList>
    </citation>
    <scope>NUCLEOTIDE SEQUENCE</scope>
</reference>
<evidence type="ECO:0000256" key="1">
    <source>
        <dbReference type="SAM" id="MobiDB-lite"/>
    </source>
</evidence>
<sequence length="94" mass="10786">MLFANGALDFTVKCLFHIAAIVQPRERIPHGERAELCLVLNQLVSLFFNLPHLPLAGEAVEHPNKGSKDNKRHKARPIDRLQCRRNDDERGYCR</sequence>
<protein>
    <submittedName>
        <fullName evidence="2">Uncharacterized protein</fullName>
    </submittedName>
</protein>
<feature type="region of interest" description="Disordered" evidence="1">
    <location>
        <begin position="59"/>
        <end position="80"/>
    </location>
</feature>
<feature type="compositionally biased region" description="Basic and acidic residues" evidence="1">
    <location>
        <begin position="59"/>
        <end position="69"/>
    </location>
</feature>
<dbReference type="AlphaFoldDB" id="A0A645DQM6"/>
<comment type="caution">
    <text evidence="2">The sequence shown here is derived from an EMBL/GenBank/DDBJ whole genome shotgun (WGS) entry which is preliminary data.</text>
</comment>
<name>A0A645DQM6_9ZZZZ</name>
<dbReference type="EMBL" id="VSSQ01038795">
    <property type="protein sequence ID" value="MPM91780.1"/>
    <property type="molecule type" value="Genomic_DNA"/>
</dbReference>
<accession>A0A645DQM6</accession>
<organism evidence="2">
    <name type="scientific">bioreactor metagenome</name>
    <dbReference type="NCBI Taxonomy" id="1076179"/>
    <lineage>
        <taxon>unclassified sequences</taxon>
        <taxon>metagenomes</taxon>
        <taxon>ecological metagenomes</taxon>
    </lineage>
</organism>